<proteinExistence type="predicted"/>
<accession>A0A482A5A0</accession>
<organism evidence="1">
    <name type="scientific">Japanaut virus</name>
    <dbReference type="NCBI Taxonomy" id="2547358"/>
    <lineage>
        <taxon>Viruses</taxon>
        <taxon>Riboviria</taxon>
        <taxon>Orthornavirae</taxon>
        <taxon>Duplornaviricota</taxon>
        <taxon>Resentoviricetes</taxon>
        <taxon>Reovirales</taxon>
        <taxon>Sedoreoviridae</taxon>
        <taxon>Orbivirus</taxon>
    </lineage>
</organism>
<evidence type="ECO:0000313" key="1">
    <source>
        <dbReference type="EMBL" id="QBL15296.1"/>
    </source>
</evidence>
<name>A0A482A5A0_9REOV</name>
<dbReference type="EMBL" id="MK359253">
    <property type="protein sequence ID" value="QBL15296.1"/>
    <property type="molecule type" value="Genomic_RNA"/>
</dbReference>
<reference evidence="1" key="1">
    <citation type="journal article" date="2019" name="Viruses">
        <title>Discovery and Characterization of Bukakata orbivirus (Reoviridae:Orbivirus), a Novel Virus from a Ugandan Bat.</title>
        <authorList>
            <person name="Fagre A.C."/>
            <person name="Lee J.S."/>
            <person name="Kityo R.M."/>
            <person name="Bergren N.A."/>
            <person name="Mossel E.C."/>
            <person name="Nakayiki T."/>
            <person name="Nalikka B."/>
            <person name="Nyakarahuka L."/>
            <person name="Gilbert A.T."/>
            <person name="Peterhans J.K."/>
            <person name="Crabtree M.B."/>
            <person name="Towner J.S."/>
            <person name="Amman B.R."/>
            <person name="Sealy T.K."/>
            <person name="Schuh A.J."/>
            <person name="Nichol S.T."/>
            <person name="Lutwama J.J."/>
            <person name="Miller B.R."/>
            <person name="Kading R.C."/>
        </authorList>
    </citation>
    <scope>NUCLEOTIDE SEQUENCE</scope>
    <source>
        <strain evidence="1">MK 6357</strain>
    </source>
</reference>
<sequence length="77" mass="9510">MSGRIRQWLERRRRVRKQEIVKLKRLISRDILEMMDLLLKEKEQPGLMLQEEIGLIRMRIEFRKEMLKALRNFDGPF</sequence>
<protein>
    <submittedName>
        <fullName evidence="1">NS4</fullName>
    </submittedName>
</protein>